<evidence type="ECO:0000256" key="5">
    <source>
        <dbReference type="ARBA" id="ARBA00022884"/>
    </source>
</evidence>
<dbReference type="InterPro" id="IPR000100">
    <property type="entry name" value="RNase_P"/>
</dbReference>
<dbReference type="InterPro" id="IPR020568">
    <property type="entry name" value="Ribosomal_Su5_D2-typ_SF"/>
</dbReference>
<comment type="caution">
    <text evidence="8">The sequence shown here is derived from an EMBL/GenBank/DDBJ whole genome shotgun (WGS) entry which is preliminary data.</text>
</comment>
<evidence type="ECO:0000313" key="9">
    <source>
        <dbReference type="Proteomes" id="UP000886865"/>
    </source>
</evidence>
<evidence type="ECO:0000256" key="6">
    <source>
        <dbReference type="HAMAP-Rule" id="MF_00227"/>
    </source>
</evidence>
<keyword evidence="5 6" id="KW-0694">RNA-binding</keyword>
<keyword evidence="2 6" id="KW-0540">Nuclease</keyword>
<comment type="function">
    <text evidence="6">RNaseP catalyzes the removal of the 5'-leader sequence from pre-tRNA to produce the mature 5'-terminus. It can also cleave other RNA substrates such as 4.5S RNA. The protein component plays an auxiliary but essential role in vivo by binding to the 5'-leader sequence and broadening the substrate specificity of the ribozyme.</text>
</comment>
<evidence type="ECO:0000256" key="4">
    <source>
        <dbReference type="ARBA" id="ARBA00022801"/>
    </source>
</evidence>
<dbReference type="Proteomes" id="UP000886865">
    <property type="component" value="Unassembled WGS sequence"/>
</dbReference>
<comment type="subunit">
    <text evidence="6">Consists of a catalytic RNA component (M1 or rnpB) and a protein subunit.</text>
</comment>
<evidence type="ECO:0000256" key="7">
    <source>
        <dbReference type="NCBIfam" id="TIGR00188"/>
    </source>
</evidence>
<dbReference type="NCBIfam" id="TIGR00188">
    <property type="entry name" value="rnpA"/>
    <property type="match status" value="1"/>
</dbReference>
<comment type="catalytic activity">
    <reaction evidence="6">
        <text>Endonucleolytic cleavage of RNA, removing 5'-extranucleotides from tRNA precursor.</text>
        <dbReference type="EC" id="3.1.26.5"/>
    </reaction>
</comment>
<dbReference type="GO" id="GO:0001682">
    <property type="term" value="P:tRNA 5'-leader removal"/>
    <property type="evidence" value="ECO:0007669"/>
    <property type="project" value="UniProtKB-UniRule"/>
</dbReference>
<dbReference type="EMBL" id="DVJQ01000076">
    <property type="protein sequence ID" value="HIS75149.1"/>
    <property type="molecule type" value="Genomic_DNA"/>
</dbReference>
<proteinExistence type="inferred from homology"/>
<sequence length="122" mass="14110">MLKKNQRLTSHSAFVATYRQKRVVSDEIFVLYGGKNNEEQNYPTRVGFVVSKKIHKRATKRNRIKRLARESYRNLLKNGQIPQAQGFTSLIFLANEGALDRNYEEICSSVKNLVANLAIKYF</sequence>
<organism evidence="8 9">
    <name type="scientific">Candidatus Galligastranaerophilus intestinavium</name>
    <dbReference type="NCBI Taxonomy" id="2840836"/>
    <lineage>
        <taxon>Bacteria</taxon>
        <taxon>Candidatus Galligastranaerophilus</taxon>
    </lineage>
</organism>
<gene>
    <name evidence="6 8" type="primary">rnpA</name>
    <name evidence="8" type="ORF">IAA86_09055</name>
</gene>
<dbReference type="InterPro" id="IPR014721">
    <property type="entry name" value="Ribsml_uS5_D2-typ_fold_subgr"/>
</dbReference>
<dbReference type="AlphaFoldDB" id="A0A9D1FKA7"/>
<evidence type="ECO:0000256" key="2">
    <source>
        <dbReference type="ARBA" id="ARBA00022722"/>
    </source>
</evidence>
<keyword evidence="3 6" id="KW-0255">Endonuclease</keyword>
<accession>A0A9D1FKA7</accession>
<dbReference type="EC" id="3.1.26.5" evidence="6 7"/>
<evidence type="ECO:0000256" key="1">
    <source>
        <dbReference type="ARBA" id="ARBA00022694"/>
    </source>
</evidence>
<dbReference type="GO" id="GO:0004526">
    <property type="term" value="F:ribonuclease P activity"/>
    <property type="evidence" value="ECO:0007669"/>
    <property type="project" value="UniProtKB-UniRule"/>
</dbReference>
<protein>
    <recommendedName>
        <fullName evidence="6 7">Ribonuclease P protein component</fullName>
        <shortName evidence="6">RNase P protein</shortName>
        <shortName evidence="6">RNaseP protein</shortName>
        <ecNumber evidence="6 7">3.1.26.5</ecNumber>
    </recommendedName>
    <alternativeName>
        <fullName evidence="6">Protein C5</fullName>
    </alternativeName>
</protein>
<comment type="similarity">
    <text evidence="6">Belongs to the RnpA family.</text>
</comment>
<dbReference type="GO" id="GO:0030677">
    <property type="term" value="C:ribonuclease P complex"/>
    <property type="evidence" value="ECO:0007669"/>
    <property type="project" value="TreeGrafter"/>
</dbReference>
<dbReference type="HAMAP" id="MF_00227">
    <property type="entry name" value="RNase_P"/>
    <property type="match status" value="1"/>
</dbReference>
<reference evidence="8" key="2">
    <citation type="journal article" date="2021" name="PeerJ">
        <title>Extensive microbial diversity within the chicken gut microbiome revealed by metagenomics and culture.</title>
        <authorList>
            <person name="Gilroy R."/>
            <person name="Ravi A."/>
            <person name="Getino M."/>
            <person name="Pursley I."/>
            <person name="Horton D.L."/>
            <person name="Alikhan N.F."/>
            <person name="Baker D."/>
            <person name="Gharbi K."/>
            <person name="Hall N."/>
            <person name="Watson M."/>
            <person name="Adriaenssens E.M."/>
            <person name="Foster-Nyarko E."/>
            <person name="Jarju S."/>
            <person name="Secka A."/>
            <person name="Antonio M."/>
            <person name="Oren A."/>
            <person name="Chaudhuri R.R."/>
            <person name="La Ragione R."/>
            <person name="Hildebrand F."/>
            <person name="Pallen M.J."/>
        </authorList>
    </citation>
    <scope>NUCLEOTIDE SEQUENCE</scope>
    <source>
        <strain evidence="8">CHK152-2871</strain>
    </source>
</reference>
<keyword evidence="1 6" id="KW-0819">tRNA processing</keyword>
<keyword evidence="4 6" id="KW-0378">Hydrolase</keyword>
<reference evidence="8" key="1">
    <citation type="submission" date="2020-10" db="EMBL/GenBank/DDBJ databases">
        <authorList>
            <person name="Gilroy R."/>
        </authorList>
    </citation>
    <scope>NUCLEOTIDE SEQUENCE</scope>
    <source>
        <strain evidence="8">CHK152-2871</strain>
    </source>
</reference>
<dbReference type="Pfam" id="PF00825">
    <property type="entry name" value="Ribonuclease_P"/>
    <property type="match status" value="1"/>
</dbReference>
<evidence type="ECO:0000313" key="8">
    <source>
        <dbReference type="EMBL" id="HIS75149.1"/>
    </source>
</evidence>
<evidence type="ECO:0000256" key="3">
    <source>
        <dbReference type="ARBA" id="ARBA00022759"/>
    </source>
</evidence>
<dbReference type="PANTHER" id="PTHR33992">
    <property type="entry name" value="RIBONUCLEASE P PROTEIN COMPONENT"/>
    <property type="match status" value="1"/>
</dbReference>
<dbReference type="PANTHER" id="PTHR33992:SF1">
    <property type="entry name" value="RIBONUCLEASE P PROTEIN COMPONENT"/>
    <property type="match status" value="1"/>
</dbReference>
<name>A0A9D1FKA7_9BACT</name>
<dbReference type="GO" id="GO:0000049">
    <property type="term" value="F:tRNA binding"/>
    <property type="evidence" value="ECO:0007669"/>
    <property type="project" value="UniProtKB-UniRule"/>
</dbReference>
<dbReference type="GO" id="GO:0042781">
    <property type="term" value="F:3'-tRNA processing endoribonuclease activity"/>
    <property type="evidence" value="ECO:0007669"/>
    <property type="project" value="TreeGrafter"/>
</dbReference>
<dbReference type="Gene3D" id="3.30.230.10">
    <property type="match status" value="1"/>
</dbReference>
<dbReference type="SUPFAM" id="SSF54211">
    <property type="entry name" value="Ribosomal protein S5 domain 2-like"/>
    <property type="match status" value="1"/>
</dbReference>